<reference evidence="5" key="2">
    <citation type="submission" date="2022-01" db="EMBL/GenBank/DDBJ databases">
        <authorList>
            <person name="Hirooka S."/>
            <person name="Miyagishima S.Y."/>
        </authorList>
    </citation>
    <scope>NUCLEOTIDE SEQUENCE</scope>
    <source>
        <strain evidence="5">NBRC 102759</strain>
    </source>
</reference>
<evidence type="ECO:0000259" key="3">
    <source>
        <dbReference type="Pfam" id="PF03178"/>
    </source>
</evidence>
<dbReference type="Gene3D" id="2.130.10.10">
    <property type="entry name" value="YVTN repeat-like/Quinoprotein amine dehydrogenase"/>
    <property type="match status" value="1"/>
</dbReference>
<dbReference type="SUPFAM" id="SSF50998">
    <property type="entry name" value="Quinoprotein alcohol dehydrogenase-like"/>
    <property type="match status" value="1"/>
</dbReference>
<comment type="similarity">
    <text evidence="1">Belongs to the DDB1 family.</text>
</comment>
<organism evidence="5 6">
    <name type="scientific">Galdieria partita</name>
    <dbReference type="NCBI Taxonomy" id="83374"/>
    <lineage>
        <taxon>Eukaryota</taxon>
        <taxon>Rhodophyta</taxon>
        <taxon>Bangiophyceae</taxon>
        <taxon>Galdieriales</taxon>
        <taxon>Galdieriaceae</taxon>
        <taxon>Galdieria</taxon>
    </lineage>
</organism>
<protein>
    <recommendedName>
        <fullName evidence="2">DNA damage-binding protein 1</fullName>
    </recommendedName>
</protein>
<sequence length="1265" mass="145693">MLKVPSNTVDEANSEFYLYKRTLLRGRVPVKLVSSPTDFVQADYETEVNSTDSDILFLVCTNAVEVVEFKYQNNEWVTIDTFFVPFQAQNAASISIPNWKNSFALLISCVENILLVLEYSYLTQTLTPHRMFKFEQPEKDLPGTHLCVDPYSHFVFFGSLGETHYCICRDFFIHAGGTYYSGSMLFPSCEVISQNTVGVNSIHLTNKLVRDVTFCVEYERQMDVRTQVLAILLVDCLKKKQYIYFYTFNSFEHSLVFKYEIPLHDLTRETVSLRSELMLWNTFSLLPQEKKLAVLGRDKILLISLEASWLYKLRDSSYDGVDDKQSFREQLKSNCDIIDVRLLQDDIQQTSCIAFASSCACIARRGGIRYFAFFDDGTLLGLKLGSHETQATATSVLVAQEIPNKNILFADKRNQCGEDELHGFYFYAISSTRGLLSFHFKWDGKDKNNLFRCEKLSEIPFHSPVLYVSQNATNKNKGKETGALFTSAFGMESHSGIWELYKHIPLESLSHHEEQWQEECIKILCLPCNASDSYDSLVVISFLHSTRVLQYDSDDNCFLENNQINLETMQSTVYCTCLEDENYLQVHKGGIRLSLLTDDKATSNREIVDWNPLPQLEIIQATSEKNVVAVQWSQQHYQIYLLKLDLSTQTIQVTYVLSLSYQISYFCLQLTMEDPRIWIGTYEGTLELYSLMTMNPLFRFSLDNLVLDLPKCRSSQVDVPDMITTRVESLICRNERIFVGTRDGYLWILTFHDSTLQVCYGKSLGTAPLQLFLWSTDGKHTSMLLGLSGHWLWWISERNERFYFQMLYWDHIVDGELSSGACISCPFRGWSEYPTLFLSISKQLALLQVPYSDRPSDIWYSKIYYTSPMTLKVQKYFITHSDGLVREEDVNILVVRKATRANFHSSYEVQAWTHDMKTMLAHLVLPSHTAVTSVCVWKQFLLIGATEESILYSDIRMPNTKGRVVLLQLVRTKHDEMSCRFMVNCEFLLPGAVMVVTPLNEETLLVSCNEHLLAFAMDPQEQTLMEIARGETRGLILAIHVEYPFIFVGDRKDSVHIYYIRASNHEIVPICQDEYRKLVVSLATQHYHDYGQLVFVGDRQSMLHVLWCPFSESWNGTSEWNDSLEASHHISLMTCLCSVPWKEIPIHLSSLTCNLWDTGLDGSAILACSNKLMVTSMDGTWSQLVFIRSGYAQLLWKLQRVIDQFFRCPVDSNNNSNNIILDGDRLVWFLSSKYTSMLSDWGNFTKKETLQLLHLLYFLEDLVYS</sequence>
<gene>
    <name evidence="5" type="ORF">GpartN1_g727.t1</name>
</gene>
<feature type="domain" description="RSE1/DDB1/CPSF1 second beta-propeller" evidence="4">
    <location>
        <begin position="495"/>
        <end position="801"/>
    </location>
</feature>
<evidence type="ECO:0000256" key="1">
    <source>
        <dbReference type="ARBA" id="ARBA00007453"/>
    </source>
</evidence>
<accession>A0A9C7UN17</accession>
<evidence type="ECO:0000313" key="5">
    <source>
        <dbReference type="EMBL" id="GJQ08936.1"/>
    </source>
</evidence>
<dbReference type="Proteomes" id="UP001061958">
    <property type="component" value="Unassembled WGS sequence"/>
</dbReference>
<feature type="domain" description="RSE1/DDB1/CPSF1 C-terminal" evidence="3">
    <location>
        <begin position="960"/>
        <end position="1202"/>
    </location>
</feature>
<dbReference type="AlphaFoldDB" id="A0A9C7UN17"/>
<dbReference type="OrthoDB" id="10303928at2759"/>
<reference evidence="5" key="1">
    <citation type="journal article" date="2022" name="Proc. Natl. Acad. Sci. U.S.A.">
        <title>Life cycle and functional genomics of the unicellular red alga Galdieria for elucidating algal and plant evolution and industrial use.</title>
        <authorList>
            <person name="Hirooka S."/>
            <person name="Itabashi T."/>
            <person name="Ichinose T.M."/>
            <person name="Onuma R."/>
            <person name="Fujiwara T."/>
            <person name="Yamashita S."/>
            <person name="Jong L.W."/>
            <person name="Tomita R."/>
            <person name="Iwane A.H."/>
            <person name="Miyagishima S.Y."/>
        </authorList>
    </citation>
    <scope>NUCLEOTIDE SEQUENCE</scope>
    <source>
        <strain evidence="5">NBRC 102759</strain>
    </source>
</reference>
<name>A0A9C7UN17_9RHOD</name>
<dbReference type="InterPro" id="IPR004871">
    <property type="entry name" value="RSE1/DDB1/CPSF1_C"/>
</dbReference>
<dbReference type="Pfam" id="PF23726">
    <property type="entry name" value="Beta-prop_RSE1_2nd"/>
    <property type="match status" value="1"/>
</dbReference>
<dbReference type="InterPro" id="IPR015943">
    <property type="entry name" value="WD40/YVTN_repeat-like_dom_sf"/>
</dbReference>
<comment type="caution">
    <text evidence="5">The sequence shown here is derived from an EMBL/GenBank/DDBJ whole genome shotgun (WGS) entry which is preliminary data.</text>
</comment>
<dbReference type="GO" id="GO:0005634">
    <property type="term" value="C:nucleus"/>
    <property type="evidence" value="ECO:0007669"/>
    <property type="project" value="InterPro"/>
</dbReference>
<dbReference type="GO" id="GO:0003676">
    <property type="term" value="F:nucleic acid binding"/>
    <property type="evidence" value="ECO:0007669"/>
    <property type="project" value="InterPro"/>
</dbReference>
<keyword evidence="6" id="KW-1185">Reference proteome</keyword>
<evidence type="ECO:0000256" key="2">
    <source>
        <dbReference type="ARBA" id="ARBA00014577"/>
    </source>
</evidence>
<dbReference type="InterPro" id="IPR058543">
    <property type="entry name" value="Beta-prop_RSE1/DDB1/CPSF1_2nd"/>
</dbReference>
<dbReference type="EMBL" id="BQMJ01000005">
    <property type="protein sequence ID" value="GJQ08936.1"/>
    <property type="molecule type" value="Genomic_DNA"/>
</dbReference>
<evidence type="ECO:0000259" key="4">
    <source>
        <dbReference type="Pfam" id="PF23726"/>
    </source>
</evidence>
<dbReference type="Pfam" id="PF03178">
    <property type="entry name" value="CPSF_A"/>
    <property type="match status" value="1"/>
</dbReference>
<dbReference type="InterPro" id="IPR011047">
    <property type="entry name" value="Quinoprotein_ADH-like_sf"/>
</dbReference>
<dbReference type="InterPro" id="IPR050358">
    <property type="entry name" value="RSE1/DDB1/CFT1"/>
</dbReference>
<proteinExistence type="inferred from homology"/>
<evidence type="ECO:0000313" key="6">
    <source>
        <dbReference type="Proteomes" id="UP001061958"/>
    </source>
</evidence>
<dbReference type="PANTHER" id="PTHR10644">
    <property type="entry name" value="DNA REPAIR/RNA PROCESSING CPSF FAMILY"/>
    <property type="match status" value="1"/>
</dbReference>